<gene>
    <name evidence="2" type="ORF">GM51_6490</name>
</gene>
<dbReference type="AlphaFoldDB" id="A0A094Q602"/>
<dbReference type="PANTHER" id="PTHR36151">
    <property type="entry name" value="BLR2777 PROTEIN"/>
    <property type="match status" value="1"/>
</dbReference>
<sequence>MPEVPAAVSDRVESVRLAIAAALRDRVIGDNAEEKRDAIMNATGPRWFSESSPLHIVHSDSSMFIGGMRALLFQSLHPLAMAGVAQHSDYRGDPWGRLQRTADFVAATSFAPADVAQRAVDIVVNVHKRVKGTASDGREYSASDPHLLRWVHVAEVDSFMR</sequence>
<dbReference type="InterPro" id="IPR018713">
    <property type="entry name" value="MPAB/Lcp_cat_dom"/>
</dbReference>
<accession>A0A094Q602</accession>
<feature type="non-terminal residue" evidence="2">
    <location>
        <position position="161"/>
    </location>
</feature>
<dbReference type="GO" id="GO:0016491">
    <property type="term" value="F:oxidoreductase activity"/>
    <property type="evidence" value="ECO:0007669"/>
    <property type="project" value="InterPro"/>
</dbReference>
<dbReference type="PANTHER" id="PTHR36151:SF3">
    <property type="entry name" value="ER-BOUND OXYGENASE MPAB_MPAB'_RUBBER OXYGENASE CATALYTIC DOMAIN-CONTAINING PROTEIN"/>
    <property type="match status" value="1"/>
</dbReference>
<comment type="caution">
    <text evidence="2">The sequence shown here is derived from an EMBL/GenBank/DDBJ whole genome shotgun (WGS) entry which is preliminary data.</text>
</comment>
<dbReference type="Pfam" id="PF09995">
    <property type="entry name" value="MPAB_Lcp_cat"/>
    <property type="match status" value="1"/>
</dbReference>
<evidence type="ECO:0000259" key="1">
    <source>
        <dbReference type="Pfam" id="PF09995"/>
    </source>
</evidence>
<feature type="domain" description="ER-bound oxygenase mpaB/mpaB'/Rubber oxygenase catalytic" evidence="1">
    <location>
        <begin position="57"/>
        <end position="160"/>
    </location>
</feature>
<evidence type="ECO:0000313" key="2">
    <source>
        <dbReference type="EMBL" id="KGA19595.1"/>
    </source>
</evidence>
<name>A0A094Q602_9ZZZZ</name>
<reference evidence="2" key="1">
    <citation type="submission" date="2014-06" db="EMBL/GenBank/DDBJ databases">
        <title>Key roles for freshwater Actinobacteria revealed by deep metagenomic sequencing.</title>
        <authorList>
            <person name="Ghai R."/>
            <person name="Mizuno C.M."/>
            <person name="Picazo A."/>
            <person name="Camacho A."/>
            <person name="Rodriguez-Valera F."/>
        </authorList>
    </citation>
    <scope>NUCLEOTIDE SEQUENCE</scope>
</reference>
<organism evidence="2">
    <name type="scientific">freshwater metagenome</name>
    <dbReference type="NCBI Taxonomy" id="449393"/>
    <lineage>
        <taxon>unclassified sequences</taxon>
        <taxon>metagenomes</taxon>
        <taxon>ecological metagenomes</taxon>
    </lineage>
</organism>
<protein>
    <recommendedName>
        <fullName evidence="1">ER-bound oxygenase mpaB/mpaB'/Rubber oxygenase catalytic domain-containing protein</fullName>
    </recommendedName>
</protein>
<dbReference type="EMBL" id="JNSL01000029">
    <property type="protein sequence ID" value="KGA19595.1"/>
    <property type="molecule type" value="Genomic_DNA"/>
</dbReference>
<proteinExistence type="predicted"/>